<dbReference type="GO" id="GO:0000724">
    <property type="term" value="P:double-strand break repair via homologous recombination"/>
    <property type="evidence" value="ECO:0007669"/>
    <property type="project" value="TreeGrafter"/>
</dbReference>
<evidence type="ECO:0000256" key="6">
    <source>
        <dbReference type="SAM" id="MobiDB-lite"/>
    </source>
</evidence>
<dbReference type="EMBL" id="JAABOA010000038">
    <property type="protein sequence ID" value="KAF9586382.1"/>
    <property type="molecule type" value="Genomic_DNA"/>
</dbReference>
<dbReference type="GO" id="GO:0005634">
    <property type="term" value="C:nucleus"/>
    <property type="evidence" value="ECO:0007669"/>
    <property type="project" value="UniProtKB-SubCell"/>
</dbReference>
<feature type="region of interest" description="Disordered" evidence="6">
    <location>
        <begin position="241"/>
        <end position="265"/>
    </location>
</feature>
<keyword evidence="8" id="KW-1185">Reference proteome</keyword>
<feature type="compositionally biased region" description="Pro residues" evidence="6">
    <location>
        <begin position="341"/>
        <end position="353"/>
    </location>
</feature>
<evidence type="ECO:0000256" key="2">
    <source>
        <dbReference type="ARBA" id="ARBA00022737"/>
    </source>
</evidence>
<sequence length="422" mass="48082">MESDHRMRGIRSVDAEMENEEHCGFKNSQLSNQSAFRPCADDGAKVGDRNESRMITCIFTGLRREHRDAFDVSTTRLIEAGLLMEHIPDKDFHESVTHIITSAERVERISALSSKTNDRDMNGENMDEIDHGLWALCPRMQKYLFGMLSNTWIVRYEWFIDSIEAKTWLPLPNPRYLIQGDTQFGPAPGALFRRELRKRQNLRLFESCRVFFYGDFKNLGQRSAFKKQDLLRLVQHGGGVALRKRPTKPSNTKSTPSTPAASAESRQFFGVERKSLYVTEETKPWEAPIDRQIPIIVCDPSIFSALAVVSPLASSRTTDEETEPTGSRSQSKMEKERRTPTPTPTPSSPLPLPSLSPLADIKKHGWLLDHQAVSLHWFLNCISCSVMGSQDLELLYTDIIARQDAFDRLDRAWVLWHSSKTP</sequence>
<evidence type="ECO:0000313" key="7">
    <source>
        <dbReference type="EMBL" id="KAF9586382.1"/>
    </source>
</evidence>
<dbReference type="Gene3D" id="3.40.50.10190">
    <property type="entry name" value="BRCT domain"/>
    <property type="match status" value="2"/>
</dbReference>
<reference evidence="7" key="1">
    <citation type="journal article" date="2020" name="Fungal Divers.">
        <title>Resolving the Mortierellaceae phylogeny through synthesis of multi-gene phylogenetics and phylogenomics.</title>
        <authorList>
            <person name="Vandepol N."/>
            <person name="Liber J."/>
            <person name="Desiro A."/>
            <person name="Na H."/>
            <person name="Kennedy M."/>
            <person name="Barry K."/>
            <person name="Grigoriev I.V."/>
            <person name="Miller A.N."/>
            <person name="O'Donnell K."/>
            <person name="Stajich J.E."/>
            <person name="Bonito G."/>
        </authorList>
    </citation>
    <scope>NUCLEOTIDE SEQUENCE</scope>
    <source>
        <strain evidence="7">KOD1015</strain>
    </source>
</reference>
<dbReference type="SUPFAM" id="SSF52113">
    <property type="entry name" value="BRCT domain"/>
    <property type="match status" value="1"/>
</dbReference>
<dbReference type="InterPro" id="IPR036420">
    <property type="entry name" value="BRCT_dom_sf"/>
</dbReference>
<organism evidence="7 8">
    <name type="scientific">Lunasporangiospora selenospora</name>
    <dbReference type="NCBI Taxonomy" id="979761"/>
    <lineage>
        <taxon>Eukaryota</taxon>
        <taxon>Fungi</taxon>
        <taxon>Fungi incertae sedis</taxon>
        <taxon>Mucoromycota</taxon>
        <taxon>Mortierellomycotina</taxon>
        <taxon>Mortierellomycetes</taxon>
        <taxon>Mortierellales</taxon>
        <taxon>Mortierellaceae</taxon>
        <taxon>Lunasporangiospora</taxon>
    </lineage>
</organism>
<dbReference type="InterPro" id="IPR031099">
    <property type="entry name" value="BRCA1-associated"/>
</dbReference>
<evidence type="ECO:0000256" key="5">
    <source>
        <dbReference type="ARBA" id="ARBA00023242"/>
    </source>
</evidence>
<dbReference type="AlphaFoldDB" id="A0A9P6G3G7"/>
<dbReference type="GO" id="GO:0045944">
    <property type="term" value="P:positive regulation of transcription by RNA polymerase II"/>
    <property type="evidence" value="ECO:0007669"/>
    <property type="project" value="TreeGrafter"/>
</dbReference>
<evidence type="ECO:0000256" key="3">
    <source>
        <dbReference type="ARBA" id="ARBA00022763"/>
    </source>
</evidence>
<evidence type="ECO:0000256" key="4">
    <source>
        <dbReference type="ARBA" id="ARBA00023204"/>
    </source>
</evidence>
<feature type="compositionally biased region" description="Low complexity" evidence="6">
    <location>
        <begin position="248"/>
        <end position="263"/>
    </location>
</feature>
<dbReference type="Proteomes" id="UP000780801">
    <property type="component" value="Unassembled WGS sequence"/>
</dbReference>
<accession>A0A9P6G3G7</accession>
<protein>
    <submittedName>
        <fullName evidence="7">BRCA1-associated RING domain protein 1</fullName>
    </submittedName>
</protein>
<dbReference type="PANTHER" id="PTHR13763:SF0">
    <property type="entry name" value="BREAST CANCER TYPE 1 SUSCEPTIBILITY PROTEIN"/>
    <property type="match status" value="1"/>
</dbReference>
<dbReference type="GO" id="GO:0004842">
    <property type="term" value="F:ubiquitin-protein transferase activity"/>
    <property type="evidence" value="ECO:0007669"/>
    <property type="project" value="TreeGrafter"/>
</dbReference>
<proteinExistence type="predicted"/>
<keyword evidence="2" id="KW-0677">Repeat</keyword>
<gene>
    <name evidence="7" type="primary">BARD1</name>
    <name evidence="7" type="ORF">BGW38_005966</name>
</gene>
<feature type="region of interest" description="Disordered" evidence="6">
    <location>
        <begin position="314"/>
        <end position="353"/>
    </location>
</feature>
<comment type="subcellular location">
    <subcellularLocation>
        <location evidence="1">Nucleus</location>
    </subcellularLocation>
</comment>
<evidence type="ECO:0000256" key="1">
    <source>
        <dbReference type="ARBA" id="ARBA00004123"/>
    </source>
</evidence>
<evidence type="ECO:0000313" key="8">
    <source>
        <dbReference type="Proteomes" id="UP000780801"/>
    </source>
</evidence>
<keyword evidence="5" id="KW-0539">Nucleus</keyword>
<comment type="caution">
    <text evidence="7">The sequence shown here is derived from an EMBL/GenBank/DDBJ whole genome shotgun (WGS) entry which is preliminary data.</text>
</comment>
<dbReference type="PANTHER" id="PTHR13763">
    <property type="entry name" value="BREAST CANCER TYPE 1 SUSCEPTIBILITY PROTEIN BRCA1"/>
    <property type="match status" value="1"/>
</dbReference>
<keyword evidence="3" id="KW-0227">DNA damage</keyword>
<name>A0A9P6G3G7_9FUNG</name>
<keyword evidence="4" id="KW-0234">DNA repair</keyword>
<dbReference type="OrthoDB" id="549017at2759"/>